<dbReference type="Proteomes" id="UP000184603">
    <property type="component" value="Unassembled WGS sequence"/>
</dbReference>
<feature type="chain" id="PRO_5012410198" evidence="1">
    <location>
        <begin position="30"/>
        <end position="94"/>
    </location>
</feature>
<reference evidence="2 3" key="1">
    <citation type="submission" date="2016-12" db="EMBL/GenBank/DDBJ databases">
        <authorList>
            <person name="Song W.-J."/>
            <person name="Kurnit D.M."/>
        </authorList>
    </citation>
    <scope>NUCLEOTIDE SEQUENCE [LARGE SCALE GENOMIC DNA]</scope>
    <source>
        <strain evidence="2 3">DSM 18488</strain>
    </source>
</reference>
<organism evidence="2 3">
    <name type="scientific">Desulfopila aestuarii DSM 18488</name>
    <dbReference type="NCBI Taxonomy" id="1121416"/>
    <lineage>
        <taxon>Bacteria</taxon>
        <taxon>Pseudomonadati</taxon>
        <taxon>Thermodesulfobacteriota</taxon>
        <taxon>Desulfobulbia</taxon>
        <taxon>Desulfobulbales</taxon>
        <taxon>Desulfocapsaceae</taxon>
        <taxon>Desulfopila</taxon>
    </lineage>
</organism>
<feature type="signal peptide" evidence="1">
    <location>
        <begin position="1"/>
        <end position="29"/>
    </location>
</feature>
<evidence type="ECO:0000313" key="2">
    <source>
        <dbReference type="EMBL" id="SHO50408.1"/>
    </source>
</evidence>
<evidence type="ECO:0000256" key="1">
    <source>
        <dbReference type="SAM" id="SignalP"/>
    </source>
</evidence>
<name>A0A1M7YD20_9BACT</name>
<gene>
    <name evidence="2" type="ORF">SAMN02745220_03411</name>
</gene>
<dbReference type="EMBL" id="FRFE01000018">
    <property type="protein sequence ID" value="SHO50408.1"/>
    <property type="molecule type" value="Genomic_DNA"/>
</dbReference>
<dbReference type="AlphaFoldDB" id="A0A1M7YD20"/>
<evidence type="ECO:0000313" key="3">
    <source>
        <dbReference type="Proteomes" id="UP000184603"/>
    </source>
</evidence>
<accession>A0A1M7YD20</accession>
<proteinExistence type="predicted"/>
<sequence>MVRFTAVISQLLRAICLLARAPASEPSSANTITVANAPEPVVNPGSLRFARTSYCMKYGYAPGSIVGAASIPSLINPIDKPGHSIIDADKAIKA</sequence>
<keyword evidence="1" id="KW-0732">Signal</keyword>
<keyword evidence="3" id="KW-1185">Reference proteome</keyword>
<protein>
    <submittedName>
        <fullName evidence="2">Uncharacterized protein</fullName>
    </submittedName>
</protein>